<dbReference type="Pfam" id="PF03602">
    <property type="entry name" value="Cons_hypoth95"/>
    <property type="match status" value="1"/>
</dbReference>
<evidence type="ECO:0000256" key="1">
    <source>
        <dbReference type="ARBA" id="ARBA00002649"/>
    </source>
</evidence>
<dbReference type="NCBIfam" id="TIGR00095">
    <property type="entry name" value="16S rRNA (guanine(966)-N(2))-methyltransferase RsmD"/>
    <property type="match status" value="1"/>
</dbReference>
<dbReference type="PIRSF" id="PIRSF004553">
    <property type="entry name" value="CHP00095"/>
    <property type="match status" value="1"/>
</dbReference>
<evidence type="ECO:0000256" key="4">
    <source>
        <dbReference type="ARBA" id="ARBA00013682"/>
    </source>
</evidence>
<evidence type="ECO:0000256" key="5">
    <source>
        <dbReference type="ARBA" id="ARBA00022603"/>
    </source>
</evidence>
<dbReference type="InterPro" id="IPR002052">
    <property type="entry name" value="DNA_methylase_N6_adenine_CS"/>
</dbReference>
<sequence>MFILKKWSQFWWVAKLNKSTRQSVRIIGGQWRGRRLSFPDVEGLRPTPDRIRETVFNWLQPHLYEAVCLDLFSGSGALGFEAASRGAEHVDMIELDLQAYKQLQTNKTMLAAEQCALFRQPAQQFLNTSTTAYDIVFLDPPFQANLWSEMANLLTERKLLHKDSLVYLESNKYQNVEQLPENWHLIKDKQAGDVRYCLFAMQ</sequence>
<dbReference type="PANTHER" id="PTHR43542:SF1">
    <property type="entry name" value="METHYLTRANSFERASE"/>
    <property type="match status" value="1"/>
</dbReference>
<dbReference type="GO" id="GO:0003676">
    <property type="term" value="F:nucleic acid binding"/>
    <property type="evidence" value="ECO:0007669"/>
    <property type="project" value="InterPro"/>
</dbReference>
<dbReference type="RefSeq" id="WP_245652160.1">
    <property type="nucleotide sequence ID" value="NZ_MCRI01000039.1"/>
</dbReference>
<evidence type="ECO:0000256" key="6">
    <source>
        <dbReference type="ARBA" id="ARBA00022679"/>
    </source>
</evidence>
<evidence type="ECO:0000256" key="7">
    <source>
        <dbReference type="ARBA" id="ARBA00048326"/>
    </source>
</evidence>
<dbReference type="InterPro" id="IPR029063">
    <property type="entry name" value="SAM-dependent_MTases_sf"/>
</dbReference>
<evidence type="ECO:0000313" key="9">
    <source>
        <dbReference type="EMBL" id="ODN65806.1"/>
    </source>
</evidence>
<dbReference type="PROSITE" id="PS00092">
    <property type="entry name" value="N6_MTASE"/>
    <property type="match status" value="1"/>
</dbReference>
<protein>
    <recommendedName>
        <fullName evidence="4 8">Ribosomal RNA small subunit methyltransferase D</fullName>
        <ecNumber evidence="3 8">2.1.1.171</ecNumber>
    </recommendedName>
</protein>
<dbReference type="InterPro" id="IPR004398">
    <property type="entry name" value="RNA_MeTrfase_RsmD"/>
</dbReference>
<dbReference type="Gene3D" id="3.40.50.150">
    <property type="entry name" value="Vaccinia Virus protein VP39"/>
    <property type="match status" value="1"/>
</dbReference>
<keyword evidence="6 8" id="KW-0808">Transferase</keyword>
<dbReference type="PANTHER" id="PTHR43542">
    <property type="entry name" value="METHYLTRANSFERASE"/>
    <property type="match status" value="1"/>
</dbReference>
<dbReference type="Proteomes" id="UP000094379">
    <property type="component" value="Unassembled WGS sequence"/>
</dbReference>
<comment type="caution">
    <text evidence="9">The sequence shown here is derived from an EMBL/GenBank/DDBJ whole genome shotgun (WGS) entry which is preliminary data.</text>
</comment>
<keyword evidence="8" id="KW-0698">rRNA processing</keyword>
<dbReference type="EMBL" id="MCRI01000039">
    <property type="protein sequence ID" value="ODN65806.1"/>
    <property type="molecule type" value="Genomic_DNA"/>
</dbReference>
<keyword evidence="10" id="KW-1185">Reference proteome</keyword>
<accession>A0A1E3GQG1</accession>
<evidence type="ECO:0000313" key="10">
    <source>
        <dbReference type="Proteomes" id="UP000094379"/>
    </source>
</evidence>
<dbReference type="STRING" id="291169.A9E74_02455"/>
<dbReference type="SUPFAM" id="SSF53335">
    <property type="entry name" value="S-adenosyl-L-methionine-dependent methyltransferases"/>
    <property type="match status" value="1"/>
</dbReference>
<dbReference type="EC" id="2.1.1.171" evidence="3 8"/>
<comment type="similarity">
    <text evidence="2 8">Belongs to the methyltransferase superfamily. RsmD family.</text>
</comment>
<reference evidence="9 10" key="1">
    <citation type="submission" date="2016-07" db="EMBL/GenBank/DDBJ databases">
        <title>Draft Genome Sequence of Methylophaga muralis Bur 1.</title>
        <authorList>
            <person name="Vasilenko O.V."/>
            <person name="Doronina N.V."/>
            <person name="Shmareva M.N."/>
            <person name="Tarlachkov S.V."/>
            <person name="Mustakhimov I."/>
            <person name="Trotsenko Y.A."/>
        </authorList>
    </citation>
    <scope>NUCLEOTIDE SEQUENCE [LARGE SCALE GENOMIC DNA]</scope>
    <source>
        <strain evidence="9 10">Bur 1</strain>
    </source>
</reference>
<gene>
    <name evidence="9" type="primary">rsmD</name>
    <name evidence="9" type="ORF">A9E74_02455</name>
</gene>
<evidence type="ECO:0000256" key="8">
    <source>
        <dbReference type="PIRNR" id="PIRNR004553"/>
    </source>
</evidence>
<proteinExistence type="inferred from homology"/>
<name>A0A1E3GQG1_9GAMM</name>
<comment type="catalytic activity">
    <reaction evidence="7 8">
        <text>guanosine(966) in 16S rRNA + S-adenosyl-L-methionine = N(2)-methylguanosine(966) in 16S rRNA + S-adenosyl-L-homocysteine + H(+)</text>
        <dbReference type="Rhea" id="RHEA:23548"/>
        <dbReference type="Rhea" id="RHEA-COMP:10211"/>
        <dbReference type="Rhea" id="RHEA-COMP:10212"/>
        <dbReference type="ChEBI" id="CHEBI:15378"/>
        <dbReference type="ChEBI" id="CHEBI:57856"/>
        <dbReference type="ChEBI" id="CHEBI:59789"/>
        <dbReference type="ChEBI" id="CHEBI:74269"/>
        <dbReference type="ChEBI" id="CHEBI:74481"/>
        <dbReference type="EC" id="2.1.1.171"/>
    </reaction>
</comment>
<comment type="function">
    <text evidence="1 8">Specifically methylates the guanine in position 966 of 16S rRNA in the assembled 30S particle.</text>
</comment>
<dbReference type="CDD" id="cd02440">
    <property type="entry name" value="AdoMet_MTases"/>
    <property type="match status" value="1"/>
</dbReference>
<organism evidence="9 10">
    <name type="scientific">Methylophaga muralis</name>
    <dbReference type="NCBI Taxonomy" id="291169"/>
    <lineage>
        <taxon>Bacteria</taxon>
        <taxon>Pseudomonadati</taxon>
        <taxon>Pseudomonadota</taxon>
        <taxon>Gammaproteobacteria</taxon>
        <taxon>Thiotrichales</taxon>
        <taxon>Piscirickettsiaceae</taxon>
        <taxon>Methylophaga</taxon>
    </lineage>
</organism>
<keyword evidence="8" id="KW-0949">S-adenosyl-L-methionine</keyword>
<evidence type="ECO:0000256" key="2">
    <source>
        <dbReference type="ARBA" id="ARBA00005269"/>
    </source>
</evidence>
<dbReference type="PATRIC" id="fig|291169.3.peg.2474"/>
<dbReference type="GO" id="GO:0052913">
    <property type="term" value="F:16S rRNA (guanine(966)-N(2))-methyltransferase activity"/>
    <property type="evidence" value="ECO:0007669"/>
    <property type="project" value="UniProtKB-EC"/>
</dbReference>
<keyword evidence="5 8" id="KW-0489">Methyltransferase</keyword>
<dbReference type="AlphaFoldDB" id="A0A1E3GQG1"/>
<evidence type="ECO:0000256" key="3">
    <source>
        <dbReference type="ARBA" id="ARBA00012141"/>
    </source>
</evidence>